<dbReference type="EMBL" id="CM055741">
    <property type="protein sequence ID" value="KAJ8001675.1"/>
    <property type="molecule type" value="Genomic_DNA"/>
</dbReference>
<accession>A0ACC2GDZ3</accession>
<reference evidence="1" key="1">
    <citation type="submission" date="2021-05" db="EMBL/GenBank/DDBJ databases">
        <authorList>
            <person name="Pan Q."/>
            <person name="Jouanno E."/>
            <person name="Zahm M."/>
            <person name="Klopp C."/>
            <person name="Cabau C."/>
            <person name="Louis A."/>
            <person name="Berthelot C."/>
            <person name="Parey E."/>
            <person name="Roest Crollius H."/>
            <person name="Montfort J."/>
            <person name="Robinson-Rechavi M."/>
            <person name="Bouchez O."/>
            <person name="Lampietro C."/>
            <person name="Lopez Roques C."/>
            <person name="Donnadieu C."/>
            <person name="Postlethwait J."/>
            <person name="Bobe J."/>
            <person name="Dillon D."/>
            <person name="Chandos A."/>
            <person name="von Hippel F."/>
            <person name="Guiguen Y."/>
        </authorList>
    </citation>
    <scope>NUCLEOTIDE SEQUENCE</scope>
    <source>
        <strain evidence="1">YG-Jan2019</strain>
    </source>
</reference>
<evidence type="ECO:0000313" key="2">
    <source>
        <dbReference type="Proteomes" id="UP001157502"/>
    </source>
</evidence>
<evidence type="ECO:0000313" key="1">
    <source>
        <dbReference type="EMBL" id="KAJ8001675.1"/>
    </source>
</evidence>
<proteinExistence type="predicted"/>
<name>A0ACC2GDZ3_DALPE</name>
<sequence>MGFQAGVLSVSLPPLSLSPSLFSRSPLSLHPSLALPPSLALMPYGTLSAMAPSLDGSLSLLCSDHPAVHTDRANVRSRRPCHKFTF</sequence>
<organism evidence="1 2">
    <name type="scientific">Dallia pectoralis</name>
    <name type="common">Alaska blackfish</name>
    <dbReference type="NCBI Taxonomy" id="75939"/>
    <lineage>
        <taxon>Eukaryota</taxon>
        <taxon>Metazoa</taxon>
        <taxon>Chordata</taxon>
        <taxon>Craniata</taxon>
        <taxon>Vertebrata</taxon>
        <taxon>Euteleostomi</taxon>
        <taxon>Actinopterygii</taxon>
        <taxon>Neopterygii</taxon>
        <taxon>Teleostei</taxon>
        <taxon>Protacanthopterygii</taxon>
        <taxon>Esociformes</taxon>
        <taxon>Umbridae</taxon>
        <taxon>Dallia</taxon>
    </lineage>
</organism>
<comment type="caution">
    <text evidence="1">The sequence shown here is derived from an EMBL/GenBank/DDBJ whole genome shotgun (WGS) entry which is preliminary data.</text>
</comment>
<protein>
    <submittedName>
        <fullName evidence="1">Uncharacterized protein</fullName>
    </submittedName>
</protein>
<dbReference type="Proteomes" id="UP001157502">
    <property type="component" value="Chromosome 14"/>
</dbReference>
<gene>
    <name evidence="1" type="ORF">DPEC_G00171920</name>
</gene>
<keyword evidence="2" id="KW-1185">Reference proteome</keyword>